<feature type="transmembrane region" description="Helical" evidence="2">
    <location>
        <begin position="12"/>
        <end position="36"/>
    </location>
</feature>
<keyword evidence="2" id="KW-0472">Membrane</keyword>
<dbReference type="AlphaFoldDB" id="A0A0R3RJF1"/>
<evidence type="ECO:0000313" key="3">
    <source>
        <dbReference type="Proteomes" id="UP000050640"/>
    </source>
</evidence>
<name>A0A0R3RJF1_9BILA</name>
<evidence type="ECO:0000256" key="2">
    <source>
        <dbReference type="SAM" id="Phobius"/>
    </source>
</evidence>
<keyword evidence="2" id="KW-1133">Transmembrane helix</keyword>
<dbReference type="Proteomes" id="UP000050640">
    <property type="component" value="Unplaced"/>
</dbReference>
<keyword evidence="3" id="KW-1185">Reference proteome</keyword>
<keyword evidence="2" id="KW-0812">Transmembrane</keyword>
<accession>A0A0R3RJF1</accession>
<reference evidence="4" key="1">
    <citation type="submission" date="2017-02" db="UniProtKB">
        <authorList>
            <consortium name="WormBaseParasite"/>
        </authorList>
    </citation>
    <scope>IDENTIFICATION</scope>
</reference>
<organism evidence="3 4">
    <name type="scientific">Elaeophora elaphi</name>
    <dbReference type="NCBI Taxonomy" id="1147741"/>
    <lineage>
        <taxon>Eukaryota</taxon>
        <taxon>Metazoa</taxon>
        <taxon>Ecdysozoa</taxon>
        <taxon>Nematoda</taxon>
        <taxon>Chromadorea</taxon>
        <taxon>Rhabditida</taxon>
        <taxon>Spirurina</taxon>
        <taxon>Spiruromorpha</taxon>
        <taxon>Filarioidea</taxon>
        <taxon>Onchocercidae</taxon>
        <taxon>Elaeophora</taxon>
    </lineage>
</organism>
<feature type="compositionally biased region" description="Polar residues" evidence="1">
    <location>
        <begin position="138"/>
        <end position="155"/>
    </location>
</feature>
<evidence type="ECO:0000256" key="1">
    <source>
        <dbReference type="SAM" id="MobiDB-lite"/>
    </source>
</evidence>
<feature type="region of interest" description="Disordered" evidence="1">
    <location>
        <begin position="133"/>
        <end position="171"/>
    </location>
</feature>
<dbReference type="WBParaSite" id="EEL_0000161001-mRNA-1">
    <property type="protein sequence ID" value="EEL_0000161001-mRNA-1"/>
    <property type="gene ID" value="EEL_0000161001"/>
</dbReference>
<protein>
    <submittedName>
        <fullName evidence="4">Uncharacterized protein</fullName>
    </submittedName>
</protein>
<proteinExistence type="predicted"/>
<evidence type="ECO:0000313" key="4">
    <source>
        <dbReference type="WBParaSite" id="EEL_0000161001-mRNA-1"/>
    </source>
</evidence>
<sequence>MARNFNMEASALMILTYITLIIIILRIALSLCQYTIKNKIDRAKRMRKRFLSPDKVIVIKADENRQNPMKKISDEQNEHKYHERLAEKHNSSYYQKYQMSSCNSSEKSKSIHAPAKIVYPSMKQPYQKEINDDESFWLHSSQESEQSKDNATVPHTSAYGMRKIGKKKYIE</sequence>